<dbReference type="Gene3D" id="1.10.10.1320">
    <property type="entry name" value="Anti-sigma factor, zinc-finger domain"/>
    <property type="match status" value="1"/>
</dbReference>
<dbReference type="RefSeq" id="WP_098078743.1">
    <property type="nucleotide sequence ID" value="NZ_PDEQ01000011.1"/>
</dbReference>
<dbReference type="Proteomes" id="UP000220102">
    <property type="component" value="Unassembled WGS sequence"/>
</dbReference>
<evidence type="ECO:0000313" key="4">
    <source>
        <dbReference type="Proteomes" id="UP000220102"/>
    </source>
</evidence>
<evidence type="ECO:0008006" key="5">
    <source>
        <dbReference type="Google" id="ProtNLM"/>
    </source>
</evidence>
<gene>
    <name evidence="3" type="ORF">CRI94_16530</name>
</gene>
<feature type="region of interest" description="Disordered" evidence="1">
    <location>
        <begin position="151"/>
        <end position="234"/>
    </location>
</feature>
<protein>
    <recommendedName>
        <fullName evidence="5">Zinc-finger domain-containing protein</fullName>
    </recommendedName>
</protein>
<feature type="compositionally biased region" description="Polar residues" evidence="1">
    <location>
        <begin position="286"/>
        <end position="295"/>
    </location>
</feature>
<evidence type="ECO:0000256" key="1">
    <source>
        <dbReference type="SAM" id="MobiDB-lite"/>
    </source>
</evidence>
<comment type="caution">
    <text evidence="3">The sequence shown here is derived from an EMBL/GenBank/DDBJ whole genome shotgun (WGS) entry which is preliminary data.</text>
</comment>
<keyword evidence="4" id="KW-1185">Reference proteome</keyword>
<name>A0A2A8CTY1_9BACT</name>
<reference evidence="3 4" key="1">
    <citation type="submission" date="2017-10" db="EMBL/GenBank/DDBJ databases">
        <title>Draft genome of Longibacter Salinarum.</title>
        <authorList>
            <person name="Goh K.M."/>
            <person name="Shamsir M.S."/>
            <person name="Lim S.W."/>
        </authorList>
    </citation>
    <scope>NUCLEOTIDE SEQUENCE [LARGE SCALE GENOMIC DNA]</scope>
    <source>
        <strain evidence="3 4">KCTC 52045</strain>
    </source>
</reference>
<keyword evidence="2" id="KW-0472">Membrane</keyword>
<keyword evidence="2" id="KW-1133">Transmembrane helix</keyword>
<feature type="compositionally biased region" description="Low complexity" evidence="1">
    <location>
        <begin position="164"/>
        <end position="196"/>
    </location>
</feature>
<keyword evidence="2" id="KW-0812">Transmembrane</keyword>
<evidence type="ECO:0000256" key="2">
    <source>
        <dbReference type="SAM" id="Phobius"/>
    </source>
</evidence>
<sequence>MNDHASLPPLDGDDASYAWLDEWLCEYVDGTMDPSLESVFETYVEANPELKAHIEQLNETRNLLGNRGRPAPPSREKRRRVCNRVQSRVCRKVECDMLRQQESLADLVRDHSRAALGIASSMAVALVVGIFTGALLFAPESDYASRRTVSTAPSAAMSGGSYASQPVSSRESSSPSTQEPIVQADAGSSSSTAGAGEEVTYNISASPVDPIPSSDAPTRSSTWSASTPTPSLAPLHLPLDASAFQADREHMTMWPGPLQAILSSGKWSAPVNAGWVTLPLMPGDASTRSASSPKETVSDRMISYNRP</sequence>
<feature type="compositionally biased region" description="Low complexity" evidence="1">
    <location>
        <begin position="216"/>
        <end position="234"/>
    </location>
</feature>
<feature type="region of interest" description="Disordered" evidence="1">
    <location>
        <begin position="283"/>
        <end position="307"/>
    </location>
</feature>
<proteinExistence type="predicted"/>
<organism evidence="3 4">
    <name type="scientific">Longibacter salinarum</name>
    <dbReference type="NCBI Taxonomy" id="1850348"/>
    <lineage>
        <taxon>Bacteria</taxon>
        <taxon>Pseudomonadati</taxon>
        <taxon>Rhodothermota</taxon>
        <taxon>Rhodothermia</taxon>
        <taxon>Rhodothermales</taxon>
        <taxon>Salisaetaceae</taxon>
        <taxon>Longibacter</taxon>
    </lineage>
</organism>
<dbReference type="InterPro" id="IPR041916">
    <property type="entry name" value="Anti_sigma_zinc_sf"/>
</dbReference>
<dbReference type="OrthoDB" id="1495882at2"/>
<feature type="transmembrane region" description="Helical" evidence="2">
    <location>
        <begin position="114"/>
        <end position="138"/>
    </location>
</feature>
<evidence type="ECO:0000313" key="3">
    <source>
        <dbReference type="EMBL" id="PEN11193.1"/>
    </source>
</evidence>
<accession>A0A2A8CTY1</accession>
<dbReference type="AlphaFoldDB" id="A0A2A8CTY1"/>
<dbReference type="EMBL" id="PDEQ01000011">
    <property type="protein sequence ID" value="PEN11193.1"/>
    <property type="molecule type" value="Genomic_DNA"/>
</dbReference>